<protein>
    <submittedName>
        <fullName evidence="2">DUF4145 domain-containing protein</fullName>
    </submittedName>
</protein>
<evidence type="ECO:0000259" key="1">
    <source>
        <dbReference type="Pfam" id="PF13643"/>
    </source>
</evidence>
<evidence type="ECO:0000313" key="2">
    <source>
        <dbReference type="EMBL" id="XDK38200.1"/>
    </source>
</evidence>
<dbReference type="AlphaFoldDB" id="A0AB39I601"/>
<sequence length="252" mass="28120">MGDFKKEFKLICPENEVAKFPCKACCLETNHKVVAVFLESGAEYVGNGNSFNWNVYNQIIQCMGCEEVSFRVRSTNSEDYDHDYETGQMIYNEIVTYYPGRALGSKVLDYWLLPEGIAQIYKEARAAVENELFIVGGISIRALLESICSDAEAKGKRLVNKIDDLHARSLVTKEGVETLHAIRVLGNRAAHNATHHSREQLLLALEVIEHILIGIYIIPARAEKAFKNLKVAKLPSPVAGRDQDAEPVPDSP</sequence>
<feature type="domain" description="DUF4145" evidence="1">
    <location>
        <begin position="123"/>
        <end position="209"/>
    </location>
</feature>
<organism evidence="2">
    <name type="scientific">Pseudomonas sp. Hg7Tf</name>
    <dbReference type="NCBI Taxonomy" id="3236988"/>
    <lineage>
        <taxon>Bacteria</taxon>
        <taxon>Pseudomonadati</taxon>
        <taxon>Pseudomonadota</taxon>
        <taxon>Gammaproteobacteria</taxon>
        <taxon>Pseudomonadales</taxon>
        <taxon>Pseudomonadaceae</taxon>
        <taxon>Pseudomonas</taxon>
    </lineage>
</organism>
<gene>
    <name evidence="2" type="ORF">AB4Y39_05930</name>
</gene>
<dbReference type="EMBL" id="CP162607">
    <property type="protein sequence ID" value="XDK38200.1"/>
    <property type="molecule type" value="Genomic_DNA"/>
</dbReference>
<name>A0AB39I601_9PSED</name>
<reference evidence="2" key="1">
    <citation type="submission" date="2024-07" db="EMBL/GenBank/DDBJ databases">
        <title>Identification and characteristics of a novel species of coltsfoot's symbiotic bacteria.</title>
        <authorList>
            <person name="Juszczyk A."/>
            <person name="Jasielczuk I."/>
            <person name="Gurgul A."/>
            <person name="Rogala M."/>
            <person name="Kowalczyk A."/>
            <person name="Szmatola T."/>
            <person name="Kosecka-Strojek M."/>
            <person name="Arent Z."/>
            <person name="Latowski D."/>
        </authorList>
    </citation>
    <scope>NUCLEOTIDE SEQUENCE</scope>
    <source>
        <strain evidence="2">Hg7Tf</strain>
    </source>
</reference>
<dbReference type="InterPro" id="IPR025285">
    <property type="entry name" value="DUF4145"/>
</dbReference>
<proteinExistence type="predicted"/>
<dbReference type="Pfam" id="PF13643">
    <property type="entry name" value="DUF4145"/>
    <property type="match status" value="1"/>
</dbReference>
<dbReference type="RefSeq" id="WP_280041160.1">
    <property type="nucleotide sequence ID" value="NZ_CP162607.1"/>
</dbReference>
<accession>A0AB39I601</accession>